<sequence>MLQVHVNVEVKRRFSLESTTFCEVELARARTPECGIVWEKQCRAAILGLHTFRVNCKRYTDTDTDVRKRHTQVLEGILSGLLDHSIVSHLLSLFICVSFEAAINLSVGLGSSCLLKSDLLVGSSSTAVTATAVAAVMVAAEILV</sequence>
<proteinExistence type="predicted"/>
<dbReference type="AlphaFoldDB" id="A0A915PNU0"/>
<dbReference type="Proteomes" id="UP000887581">
    <property type="component" value="Unplaced"/>
</dbReference>
<dbReference type="WBParaSite" id="sdigi.contig201.g6029.t1">
    <property type="protein sequence ID" value="sdigi.contig201.g6029.t1"/>
    <property type="gene ID" value="sdigi.contig201.g6029"/>
</dbReference>
<evidence type="ECO:0000313" key="1">
    <source>
        <dbReference type="Proteomes" id="UP000887581"/>
    </source>
</evidence>
<organism evidence="1 2">
    <name type="scientific">Setaria digitata</name>
    <dbReference type="NCBI Taxonomy" id="48799"/>
    <lineage>
        <taxon>Eukaryota</taxon>
        <taxon>Metazoa</taxon>
        <taxon>Ecdysozoa</taxon>
        <taxon>Nematoda</taxon>
        <taxon>Chromadorea</taxon>
        <taxon>Rhabditida</taxon>
        <taxon>Spirurina</taxon>
        <taxon>Spiruromorpha</taxon>
        <taxon>Filarioidea</taxon>
        <taxon>Setariidae</taxon>
        <taxon>Setaria</taxon>
    </lineage>
</organism>
<evidence type="ECO:0000313" key="2">
    <source>
        <dbReference type="WBParaSite" id="sdigi.contig201.g6029.t1"/>
    </source>
</evidence>
<keyword evidence="1" id="KW-1185">Reference proteome</keyword>
<accession>A0A915PNU0</accession>
<name>A0A915PNU0_9BILA</name>
<protein>
    <submittedName>
        <fullName evidence="2">Uncharacterized protein</fullName>
    </submittedName>
</protein>
<reference evidence="2" key="1">
    <citation type="submission" date="2022-11" db="UniProtKB">
        <authorList>
            <consortium name="WormBaseParasite"/>
        </authorList>
    </citation>
    <scope>IDENTIFICATION</scope>
</reference>